<sequence length="111" mass="11808">MDASTRTPLSDPSPLLPPTPFPVHCIGVHRLQYPSSDAVEALNNAAGIQPTYHSTDPARQLLLHPKKNRSDGLSIIVAGMLSPPARIADNAYVRLGFLAAGGSSSWTPRRG</sequence>
<comment type="caution">
    <text evidence="1">The sequence shown here is derived from an EMBL/GenBank/DDBJ whole genome shotgun (WGS) entry which is preliminary data.</text>
</comment>
<organism evidence="1 2">
    <name type="scientific">Gymnopilus dilepis</name>
    <dbReference type="NCBI Taxonomy" id="231916"/>
    <lineage>
        <taxon>Eukaryota</taxon>
        <taxon>Fungi</taxon>
        <taxon>Dikarya</taxon>
        <taxon>Basidiomycota</taxon>
        <taxon>Agaricomycotina</taxon>
        <taxon>Agaricomycetes</taxon>
        <taxon>Agaricomycetidae</taxon>
        <taxon>Agaricales</taxon>
        <taxon>Agaricineae</taxon>
        <taxon>Hymenogastraceae</taxon>
        <taxon>Gymnopilus</taxon>
    </lineage>
</organism>
<dbReference type="AlphaFoldDB" id="A0A409WFD4"/>
<evidence type="ECO:0000313" key="2">
    <source>
        <dbReference type="Proteomes" id="UP000284706"/>
    </source>
</evidence>
<proteinExistence type="predicted"/>
<dbReference type="Proteomes" id="UP000284706">
    <property type="component" value="Unassembled WGS sequence"/>
</dbReference>
<dbReference type="InParanoid" id="A0A409WFD4"/>
<gene>
    <name evidence="1" type="ORF">CVT26_005817</name>
</gene>
<reference evidence="1 2" key="1">
    <citation type="journal article" date="2018" name="Evol. Lett.">
        <title>Horizontal gene cluster transfer increased hallucinogenic mushroom diversity.</title>
        <authorList>
            <person name="Reynolds H.T."/>
            <person name="Vijayakumar V."/>
            <person name="Gluck-Thaler E."/>
            <person name="Korotkin H.B."/>
            <person name="Matheny P.B."/>
            <person name="Slot J.C."/>
        </authorList>
    </citation>
    <scope>NUCLEOTIDE SEQUENCE [LARGE SCALE GENOMIC DNA]</scope>
    <source>
        <strain evidence="1 2">SRW20</strain>
    </source>
</reference>
<dbReference type="EMBL" id="NHYE01005085">
    <property type="protein sequence ID" value="PPQ77258.1"/>
    <property type="molecule type" value="Genomic_DNA"/>
</dbReference>
<name>A0A409WFD4_9AGAR</name>
<keyword evidence="2" id="KW-1185">Reference proteome</keyword>
<protein>
    <submittedName>
        <fullName evidence="1">Uncharacterized protein</fullName>
    </submittedName>
</protein>
<evidence type="ECO:0000313" key="1">
    <source>
        <dbReference type="EMBL" id="PPQ77258.1"/>
    </source>
</evidence>
<accession>A0A409WFD4</accession>